<proteinExistence type="predicted"/>
<evidence type="ECO:0000313" key="3">
    <source>
        <dbReference type="Proteomes" id="UP001497516"/>
    </source>
</evidence>
<feature type="compositionally biased region" description="Pro residues" evidence="1">
    <location>
        <begin position="36"/>
        <end position="48"/>
    </location>
</feature>
<organism evidence="2 3">
    <name type="scientific">Linum trigynum</name>
    <dbReference type="NCBI Taxonomy" id="586398"/>
    <lineage>
        <taxon>Eukaryota</taxon>
        <taxon>Viridiplantae</taxon>
        <taxon>Streptophyta</taxon>
        <taxon>Embryophyta</taxon>
        <taxon>Tracheophyta</taxon>
        <taxon>Spermatophyta</taxon>
        <taxon>Magnoliopsida</taxon>
        <taxon>eudicotyledons</taxon>
        <taxon>Gunneridae</taxon>
        <taxon>Pentapetalae</taxon>
        <taxon>rosids</taxon>
        <taxon>fabids</taxon>
        <taxon>Malpighiales</taxon>
        <taxon>Linaceae</taxon>
        <taxon>Linum</taxon>
    </lineage>
</organism>
<reference evidence="2 3" key="1">
    <citation type="submission" date="2024-04" db="EMBL/GenBank/DDBJ databases">
        <authorList>
            <person name="Fracassetti M."/>
        </authorList>
    </citation>
    <scope>NUCLEOTIDE SEQUENCE [LARGE SCALE GENOMIC DNA]</scope>
</reference>
<feature type="compositionally biased region" description="Basic and acidic residues" evidence="1">
    <location>
        <begin position="112"/>
        <end position="128"/>
    </location>
</feature>
<feature type="region of interest" description="Disordered" evidence="1">
    <location>
        <begin position="25"/>
        <end position="128"/>
    </location>
</feature>
<dbReference type="Proteomes" id="UP001497516">
    <property type="component" value="Chromosome 1"/>
</dbReference>
<accession>A0AAV2CFN1</accession>
<dbReference type="EMBL" id="OZ034813">
    <property type="protein sequence ID" value="CAL1354631.1"/>
    <property type="molecule type" value="Genomic_DNA"/>
</dbReference>
<keyword evidence="3" id="KW-1185">Reference proteome</keyword>
<feature type="compositionally biased region" description="Basic and acidic residues" evidence="1">
    <location>
        <begin position="86"/>
        <end position="96"/>
    </location>
</feature>
<protein>
    <submittedName>
        <fullName evidence="2">Uncharacterized protein</fullName>
    </submittedName>
</protein>
<evidence type="ECO:0000256" key="1">
    <source>
        <dbReference type="SAM" id="MobiDB-lite"/>
    </source>
</evidence>
<feature type="compositionally biased region" description="Low complexity" evidence="1">
    <location>
        <begin position="25"/>
        <end position="35"/>
    </location>
</feature>
<gene>
    <name evidence="2" type="ORF">LTRI10_LOCUS2431</name>
</gene>
<feature type="compositionally biased region" description="Basic residues" evidence="1">
    <location>
        <begin position="51"/>
        <end position="60"/>
    </location>
</feature>
<evidence type="ECO:0000313" key="2">
    <source>
        <dbReference type="EMBL" id="CAL1354631.1"/>
    </source>
</evidence>
<name>A0AAV2CFN1_9ROSI</name>
<sequence length="128" mass="14190">MTTTAVDLTIQSFSSTIPSILLKHPPSLLSISPHPQLGPPPPQSPPPSARAWRKRRRRPRGGAAAAISFPIFSSLHAKEDLDDGDGDAHDGGRRQIDIPSGQLACLIKEKKRQMEETRKRKKNREEKK</sequence>
<dbReference type="AlphaFoldDB" id="A0AAV2CFN1"/>